<gene>
    <name evidence="11" type="ORF">LSAT_V11C400181500</name>
</gene>
<evidence type="ECO:0000256" key="6">
    <source>
        <dbReference type="ARBA" id="ARBA00023098"/>
    </source>
</evidence>
<dbReference type="Pfam" id="PF13813">
    <property type="entry name" value="MBOAT_2"/>
    <property type="match status" value="1"/>
</dbReference>
<feature type="transmembrane region" description="Helical" evidence="9">
    <location>
        <begin position="36"/>
        <end position="57"/>
    </location>
</feature>
<dbReference type="Proteomes" id="UP000235145">
    <property type="component" value="Unassembled WGS sequence"/>
</dbReference>
<dbReference type="OrthoDB" id="1077582at2759"/>
<keyword evidence="3" id="KW-0808">Transferase</keyword>
<evidence type="ECO:0000256" key="8">
    <source>
        <dbReference type="ARBA" id="ARBA00023315"/>
    </source>
</evidence>
<dbReference type="PIRSF" id="PIRSF037006">
    <property type="entry name" value="Wax_synthase"/>
    <property type="match status" value="1"/>
</dbReference>
<keyword evidence="8" id="KW-0012">Acyltransferase</keyword>
<proteinExistence type="inferred from homology"/>
<feature type="domain" description="Wax synthase" evidence="10">
    <location>
        <begin position="184"/>
        <end position="270"/>
    </location>
</feature>
<evidence type="ECO:0000259" key="10">
    <source>
        <dbReference type="Pfam" id="PF13813"/>
    </source>
</evidence>
<sequence length="353" mass="40849">MEGEAYNFILDWSVAVASLFYCHSVGKFTAPGTTRFVALFPVMFLFFYLPLNLYTMFLCGPTFFFISWLGSFKLVLYSFGKGPLSSHPPLPLSHFISSACLPIKVKRNQEDTSDQITKRPQRSIIDYAPRVFLLLIAIKAYDYKANLHPLLLTSIYSYYIFFWLELILAVAASLARTLVGVELEPQFDEPHQATSVQNFWGKRWNLMVSSILRPTVYHPSRAIFGRVVPERWVSVPAVFTTFVVSGIMHEIIFYYLGRLTPTWEVTWFFVIQGVWVGMEIVIKKTIGRQFKPQRVVSRVLTLVFVITTSFWLFFPPFMRLNPFARGCRELMAFAGLFKHGYLIRPDEYSCPYF</sequence>
<dbReference type="GO" id="GO:0008374">
    <property type="term" value="F:O-acyltransferase activity"/>
    <property type="evidence" value="ECO:0007669"/>
    <property type="project" value="InterPro"/>
</dbReference>
<dbReference type="InterPro" id="IPR044851">
    <property type="entry name" value="Wax_synthase"/>
</dbReference>
<evidence type="ECO:0000256" key="2">
    <source>
        <dbReference type="ARBA" id="ARBA00007282"/>
    </source>
</evidence>
<name>A0A9R1XME5_LACSA</name>
<evidence type="ECO:0000256" key="9">
    <source>
        <dbReference type="SAM" id="Phobius"/>
    </source>
</evidence>
<comment type="caution">
    <text evidence="11">The sequence shown here is derived from an EMBL/GenBank/DDBJ whole genome shotgun (WGS) entry which is preliminary data.</text>
</comment>
<dbReference type="InterPro" id="IPR017088">
    <property type="entry name" value="Wax_synthase_Magnoliopsida"/>
</dbReference>
<dbReference type="GO" id="GO:0006629">
    <property type="term" value="P:lipid metabolic process"/>
    <property type="evidence" value="ECO:0007669"/>
    <property type="project" value="UniProtKB-KW"/>
</dbReference>
<dbReference type="PANTHER" id="PTHR31595:SF48">
    <property type="entry name" value="LONG-CHAIN-ALCOHOL O-FATTY-ACYLTRANSFERASE"/>
    <property type="match status" value="1"/>
</dbReference>
<protein>
    <recommendedName>
        <fullName evidence="10">Wax synthase domain-containing protein</fullName>
    </recommendedName>
</protein>
<comment type="subcellular location">
    <subcellularLocation>
        <location evidence="1">Membrane</location>
        <topology evidence="1">Multi-pass membrane protein</topology>
    </subcellularLocation>
</comment>
<dbReference type="EMBL" id="NBSK02000004">
    <property type="protein sequence ID" value="KAJ0212807.1"/>
    <property type="molecule type" value="Genomic_DNA"/>
</dbReference>
<evidence type="ECO:0000256" key="1">
    <source>
        <dbReference type="ARBA" id="ARBA00004141"/>
    </source>
</evidence>
<dbReference type="InterPro" id="IPR032805">
    <property type="entry name" value="Wax_synthase_dom"/>
</dbReference>
<evidence type="ECO:0000256" key="7">
    <source>
        <dbReference type="ARBA" id="ARBA00023136"/>
    </source>
</evidence>
<dbReference type="GO" id="GO:0016020">
    <property type="term" value="C:membrane"/>
    <property type="evidence" value="ECO:0007669"/>
    <property type="project" value="UniProtKB-SubCell"/>
</dbReference>
<evidence type="ECO:0000256" key="3">
    <source>
        <dbReference type="ARBA" id="ARBA00022679"/>
    </source>
</evidence>
<keyword evidence="7 9" id="KW-0472">Membrane</keyword>
<dbReference type="PANTHER" id="PTHR31595">
    <property type="entry name" value="LONG-CHAIN-ALCOHOL O-FATTY-ACYLTRANSFERASE 3-RELATED"/>
    <property type="match status" value="1"/>
</dbReference>
<evidence type="ECO:0000313" key="11">
    <source>
        <dbReference type="EMBL" id="KAJ0212807.1"/>
    </source>
</evidence>
<organism evidence="11 12">
    <name type="scientific">Lactuca sativa</name>
    <name type="common">Garden lettuce</name>
    <dbReference type="NCBI Taxonomy" id="4236"/>
    <lineage>
        <taxon>Eukaryota</taxon>
        <taxon>Viridiplantae</taxon>
        <taxon>Streptophyta</taxon>
        <taxon>Embryophyta</taxon>
        <taxon>Tracheophyta</taxon>
        <taxon>Spermatophyta</taxon>
        <taxon>Magnoliopsida</taxon>
        <taxon>eudicotyledons</taxon>
        <taxon>Gunneridae</taxon>
        <taxon>Pentapetalae</taxon>
        <taxon>asterids</taxon>
        <taxon>campanulids</taxon>
        <taxon>Asterales</taxon>
        <taxon>Asteraceae</taxon>
        <taxon>Cichorioideae</taxon>
        <taxon>Cichorieae</taxon>
        <taxon>Lactucinae</taxon>
        <taxon>Lactuca</taxon>
    </lineage>
</organism>
<feature type="transmembrane region" description="Helical" evidence="9">
    <location>
        <begin position="232"/>
        <end position="253"/>
    </location>
</feature>
<dbReference type="Gramene" id="rna-gnl|WGS:NBSK|LSAT_4X61981_mrna">
    <property type="protein sequence ID" value="cds-PLY97220.1"/>
    <property type="gene ID" value="gene-LSAT_4X61981"/>
</dbReference>
<reference evidence="11 12" key="1">
    <citation type="journal article" date="2017" name="Nat. Commun.">
        <title>Genome assembly with in vitro proximity ligation data and whole-genome triplication in lettuce.</title>
        <authorList>
            <person name="Reyes-Chin-Wo S."/>
            <person name="Wang Z."/>
            <person name="Yang X."/>
            <person name="Kozik A."/>
            <person name="Arikit S."/>
            <person name="Song C."/>
            <person name="Xia L."/>
            <person name="Froenicke L."/>
            <person name="Lavelle D.O."/>
            <person name="Truco M.J."/>
            <person name="Xia R."/>
            <person name="Zhu S."/>
            <person name="Xu C."/>
            <person name="Xu H."/>
            <person name="Xu X."/>
            <person name="Cox K."/>
            <person name="Korf I."/>
            <person name="Meyers B.C."/>
            <person name="Michelmore R.W."/>
        </authorList>
    </citation>
    <scope>NUCLEOTIDE SEQUENCE [LARGE SCALE GENOMIC DNA]</scope>
    <source>
        <strain evidence="12">cv. Salinas</strain>
        <tissue evidence="11">Seedlings</tissue>
    </source>
</reference>
<feature type="transmembrane region" description="Helical" evidence="9">
    <location>
        <begin position="155"/>
        <end position="175"/>
    </location>
</feature>
<feature type="transmembrane region" description="Helical" evidence="9">
    <location>
        <begin position="265"/>
        <end position="283"/>
    </location>
</feature>
<evidence type="ECO:0000313" key="12">
    <source>
        <dbReference type="Proteomes" id="UP000235145"/>
    </source>
</evidence>
<keyword evidence="4 9" id="KW-0812">Transmembrane</keyword>
<keyword evidence="6" id="KW-0443">Lipid metabolism</keyword>
<evidence type="ECO:0000256" key="4">
    <source>
        <dbReference type="ARBA" id="ARBA00022692"/>
    </source>
</evidence>
<accession>A0A9R1XME5</accession>
<dbReference type="AlphaFoldDB" id="A0A9R1XME5"/>
<keyword evidence="5 9" id="KW-1133">Transmembrane helix</keyword>
<feature type="transmembrane region" description="Helical" evidence="9">
    <location>
        <begin position="295"/>
        <end position="314"/>
    </location>
</feature>
<evidence type="ECO:0000256" key="5">
    <source>
        <dbReference type="ARBA" id="ARBA00022989"/>
    </source>
</evidence>
<comment type="similarity">
    <text evidence="2">Belongs to the wax synthase family.</text>
</comment>
<keyword evidence="12" id="KW-1185">Reference proteome</keyword>